<dbReference type="InterPro" id="IPR054170">
    <property type="entry name" value="RlmL_1st"/>
</dbReference>
<dbReference type="GO" id="GO:0070043">
    <property type="term" value="F:rRNA (guanine-N7-)-methyltransferase activity"/>
    <property type="evidence" value="ECO:0007669"/>
    <property type="project" value="TreeGrafter"/>
</dbReference>
<keyword evidence="3" id="KW-0694">RNA-binding</keyword>
<evidence type="ECO:0000256" key="3">
    <source>
        <dbReference type="PROSITE-ProRule" id="PRU00529"/>
    </source>
</evidence>
<keyword evidence="2" id="KW-0808">Transferase</keyword>
<dbReference type="Pfam" id="PF01170">
    <property type="entry name" value="UPF0020"/>
    <property type="match status" value="1"/>
</dbReference>
<accession>A0A1H9RTK6</accession>
<name>A0A1H9RTK6_9BACI</name>
<dbReference type="Pfam" id="PF02926">
    <property type="entry name" value="THUMP"/>
    <property type="match status" value="1"/>
</dbReference>
<dbReference type="Pfam" id="PF22020">
    <property type="entry name" value="RlmL_1st"/>
    <property type="match status" value="1"/>
</dbReference>
<dbReference type="GO" id="GO:0008990">
    <property type="term" value="F:rRNA (guanine-N2-)-methyltransferase activity"/>
    <property type="evidence" value="ECO:0007669"/>
    <property type="project" value="TreeGrafter"/>
</dbReference>
<feature type="domain" description="THUMP" evidence="4">
    <location>
        <begin position="45"/>
        <end position="155"/>
    </location>
</feature>
<dbReference type="SMART" id="SM00981">
    <property type="entry name" value="THUMP"/>
    <property type="match status" value="1"/>
</dbReference>
<evidence type="ECO:0000259" key="4">
    <source>
        <dbReference type="PROSITE" id="PS51165"/>
    </source>
</evidence>
<dbReference type="GO" id="GO:0003723">
    <property type="term" value="F:RNA binding"/>
    <property type="evidence" value="ECO:0007669"/>
    <property type="project" value="UniProtKB-UniRule"/>
</dbReference>
<keyword evidence="1 5" id="KW-0489">Methyltransferase</keyword>
<dbReference type="CDD" id="cd11715">
    <property type="entry name" value="THUMP_AdoMetMT"/>
    <property type="match status" value="1"/>
</dbReference>
<reference evidence="6" key="1">
    <citation type="submission" date="2016-10" db="EMBL/GenBank/DDBJ databases">
        <authorList>
            <person name="de Groot N.N."/>
        </authorList>
    </citation>
    <scope>NUCLEOTIDE SEQUENCE [LARGE SCALE GENOMIC DNA]</scope>
    <source>
        <strain evidence="6">10nlg</strain>
    </source>
</reference>
<dbReference type="PANTHER" id="PTHR47313">
    <property type="entry name" value="RIBOSOMAL RNA LARGE SUBUNIT METHYLTRANSFERASE K/L"/>
    <property type="match status" value="1"/>
</dbReference>
<dbReference type="EMBL" id="FOGV01000005">
    <property type="protein sequence ID" value="SER75977.1"/>
    <property type="molecule type" value="Genomic_DNA"/>
</dbReference>
<evidence type="ECO:0000313" key="5">
    <source>
        <dbReference type="EMBL" id="SER75977.1"/>
    </source>
</evidence>
<dbReference type="Gene3D" id="3.40.50.150">
    <property type="entry name" value="Vaccinia Virus protein VP39"/>
    <property type="match status" value="1"/>
</dbReference>
<dbReference type="RefSeq" id="WP_093072291.1">
    <property type="nucleotide sequence ID" value="NZ_FOGV01000005.1"/>
</dbReference>
<proteinExistence type="predicted"/>
<evidence type="ECO:0000256" key="1">
    <source>
        <dbReference type="ARBA" id="ARBA00022603"/>
    </source>
</evidence>
<organism evidence="5 6">
    <name type="scientific">Salisediminibacterium halotolerans</name>
    <dbReference type="NCBI Taxonomy" id="517425"/>
    <lineage>
        <taxon>Bacteria</taxon>
        <taxon>Bacillati</taxon>
        <taxon>Bacillota</taxon>
        <taxon>Bacilli</taxon>
        <taxon>Bacillales</taxon>
        <taxon>Bacillaceae</taxon>
        <taxon>Salisediminibacterium</taxon>
    </lineage>
</organism>
<sequence>MQTFRLIATAAMGLEALTAEEIKQLGYKDIQVDNGKIYFTGGADAIARANLWLRTADRVKLVVGEFYAYSFEELFEKTKALPWSEFIGQTDTFPVAGRSVKSKLYSVPDCQAITKKAIVEQMKDAYHLTWFDESGPKHQIEVAIHKDLVTLTIDTSGEGLHKRGYRTLHNEAPLKETLAAAMIKLTNWHPSRPLVDLFTGSGTIPIEAALIGQNIAPGINRSFAFENWAWFDQTELTKALDEAEEKADYEQELNILGTDIEHPMIELAENNAKEAGLFGLITFKQMQAKDFRPKEDYGVIVSNPPYGERLNDQQYVEETYRELGRNLRNFPTWSVYMITSHEKFELLYGQKATKRRKLYNGNIKTTYYQYWGERPPRSSKQQ</sequence>
<protein>
    <submittedName>
        <fullName evidence="5">N6-adenine-specific DNA methylase</fullName>
    </submittedName>
</protein>
<dbReference type="AlphaFoldDB" id="A0A1H9RTK6"/>
<dbReference type="InterPro" id="IPR029063">
    <property type="entry name" value="SAM-dependent_MTases_sf"/>
</dbReference>
<dbReference type="InterPro" id="IPR002052">
    <property type="entry name" value="DNA_methylase_N6_adenine_CS"/>
</dbReference>
<evidence type="ECO:0000256" key="2">
    <source>
        <dbReference type="ARBA" id="ARBA00022679"/>
    </source>
</evidence>
<dbReference type="PROSITE" id="PS51165">
    <property type="entry name" value="THUMP"/>
    <property type="match status" value="1"/>
</dbReference>
<dbReference type="PANTHER" id="PTHR47313:SF1">
    <property type="entry name" value="RIBOSOMAL RNA LARGE SUBUNIT METHYLTRANSFERASE K_L"/>
    <property type="match status" value="1"/>
</dbReference>
<dbReference type="SUPFAM" id="SSF53335">
    <property type="entry name" value="S-adenosyl-L-methionine-dependent methyltransferases"/>
    <property type="match status" value="1"/>
</dbReference>
<dbReference type="Proteomes" id="UP000199318">
    <property type="component" value="Unassembled WGS sequence"/>
</dbReference>
<dbReference type="InterPro" id="IPR004114">
    <property type="entry name" value="THUMP_dom"/>
</dbReference>
<keyword evidence="6" id="KW-1185">Reference proteome</keyword>
<dbReference type="Gene3D" id="3.30.2130.30">
    <property type="match status" value="1"/>
</dbReference>
<evidence type="ECO:0000313" key="6">
    <source>
        <dbReference type="Proteomes" id="UP000199318"/>
    </source>
</evidence>
<dbReference type="OrthoDB" id="9809404at2"/>
<dbReference type="PROSITE" id="PS00092">
    <property type="entry name" value="N6_MTASE"/>
    <property type="match status" value="1"/>
</dbReference>
<dbReference type="InterPro" id="IPR000241">
    <property type="entry name" value="RlmKL-like_Mtase"/>
</dbReference>
<comment type="caution">
    <text evidence="5">The sequence shown here is derived from an EMBL/GenBank/DDBJ whole genome shotgun (WGS) entry which is preliminary data.</text>
</comment>
<dbReference type="STRING" id="1464123.SAMN05444126_10588"/>
<gene>
    <name evidence="5" type="ORF">SAMN05444126_10588</name>
</gene>